<accession>A0ABQ4SES5</accession>
<evidence type="ECO:0008006" key="4">
    <source>
        <dbReference type="Google" id="ProtNLM"/>
    </source>
</evidence>
<dbReference type="EMBL" id="BPQQ01000040">
    <property type="protein sequence ID" value="GJE01577.1"/>
    <property type="molecule type" value="Genomic_DNA"/>
</dbReference>
<dbReference type="Pfam" id="PF19649">
    <property type="entry name" value="DUF6152"/>
    <property type="match status" value="1"/>
</dbReference>
<dbReference type="RefSeq" id="WP_238236570.1">
    <property type="nucleotide sequence ID" value="NZ_BPQQ01000040.1"/>
</dbReference>
<dbReference type="Proteomes" id="UP001055153">
    <property type="component" value="Unassembled WGS sequence"/>
</dbReference>
<protein>
    <recommendedName>
        <fullName evidence="4">DUF5666 domain-containing protein</fullName>
    </recommendedName>
</protein>
<name>A0ABQ4SES5_9HYPH</name>
<organism evidence="2 3">
    <name type="scientific">Methylobacterium isbiliense</name>
    <dbReference type="NCBI Taxonomy" id="315478"/>
    <lineage>
        <taxon>Bacteria</taxon>
        <taxon>Pseudomonadati</taxon>
        <taxon>Pseudomonadota</taxon>
        <taxon>Alphaproteobacteria</taxon>
        <taxon>Hyphomicrobiales</taxon>
        <taxon>Methylobacteriaceae</taxon>
        <taxon>Methylobacterium</taxon>
    </lineage>
</organism>
<proteinExistence type="predicted"/>
<reference evidence="2" key="1">
    <citation type="journal article" date="2021" name="Front. Microbiol.">
        <title>Comprehensive Comparative Genomics and Phenotyping of Methylobacterium Species.</title>
        <authorList>
            <person name="Alessa O."/>
            <person name="Ogura Y."/>
            <person name="Fujitani Y."/>
            <person name="Takami H."/>
            <person name="Hayashi T."/>
            <person name="Sahin N."/>
            <person name="Tani A."/>
        </authorList>
    </citation>
    <scope>NUCLEOTIDE SEQUENCE</scope>
    <source>
        <strain evidence="2">DSM 17168</strain>
    </source>
</reference>
<evidence type="ECO:0000313" key="2">
    <source>
        <dbReference type="EMBL" id="GJE01577.1"/>
    </source>
</evidence>
<evidence type="ECO:0000313" key="3">
    <source>
        <dbReference type="Proteomes" id="UP001055153"/>
    </source>
</evidence>
<sequence length="126" mass="13388">MLTCILSRRRTLAALGFTALLPAAAAAHHGWSGYGTDDFSLTGTVEGATLGNPHGVVKVRAADGVWDVVLGPPSNQRRAGLTEDLVPAGAAVTAYGHRHLDPGRREMKTERLVVAGRSFDIYPDRL</sequence>
<dbReference type="InterPro" id="IPR046150">
    <property type="entry name" value="DUF6152"/>
</dbReference>
<feature type="chain" id="PRO_5045434917" description="DUF5666 domain-containing protein" evidence="1">
    <location>
        <begin position="26"/>
        <end position="126"/>
    </location>
</feature>
<gene>
    <name evidence="2" type="ORF">GMJLKIPL_3511</name>
</gene>
<keyword evidence="3" id="KW-1185">Reference proteome</keyword>
<keyword evidence="1" id="KW-0732">Signal</keyword>
<comment type="caution">
    <text evidence="2">The sequence shown here is derived from an EMBL/GenBank/DDBJ whole genome shotgun (WGS) entry which is preliminary data.</text>
</comment>
<reference evidence="2" key="2">
    <citation type="submission" date="2021-08" db="EMBL/GenBank/DDBJ databases">
        <authorList>
            <person name="Tani A."/>
            <person name="Ola A."/>
            <person name="Ogura Y."/>
            <person name="Katsura K."/>
            <person name="Hayashi T."/>
        </authorList>
    </citation>
    <scope>NUCLEOTIDE SEQUENCE</scope>
    <source>
        <strain evidence="2">DSM 17168</strain>
    </source>
</reference>
<feature type="signal peptide" evidence="1">
    <location>
        <begin position="1"/>
        <end position="25"/>
    </location>
</feature>
<evidence type="ECO:0000256" key="1">
    <source>
        <dbReference type="SAM" id="SignalP"/>
    </source>
</evidence>